<dbReference type="InterPro" id="IPR010264">
    <property type="entry name" value="Self-incomp_S1"/>
</dbReference>
<accession>A0A022QUZ9</accession>
<dbReference type="EMBL" id="KI630969">
    <property type="protein sequence ID" value="EYU31414.1"/>
    <property type="molecule type" value="Genomic_DNA"/>
</dbReference>
<name>A0A022QUZ9_ERYGU</name>
<protein>
    <recommendedName>
        <fullName evidence="6">S-protein homolog</fullName>
    </recommendedName>
</protein>
<evidence type="ECO:0000256" key="4">
    <source>
        <dbReference type="ARBA" id="ARBA00022525"/>
    </source>
</evidence>
<keyword evidence="3 6" id="KW-0713">Self-incompatibility</keyword>
<keyword evidence="5" id="KW-0732">Signal</keyword>
<reference evidence="7 8" key="1">
    <citation type="journal article" date="2013" name="Proc. Natl. Acad. Sci. U.S.A.">
        <title>Fine-scale variation in meiotic recombination in Mimulus inferred from population shotgun sequencing.</title>
        <authorList>
            <person name="Hellsten U."/>
            <person name="Wright K.M."/>
            <person name="Jenkins J."/>
            <person name="Shu S."/>
            <person name="Yuan Y."/>
            <person name="Wessler S.R."/>
            <person name="Schmutz J."/>
            <person name="Willis J.H."/>
            <person name="Rokhsar D.S."/>
        </authorList>
    </citation>
    <scope>NUCLEOTIDE SEQUENCE [LARGE SCALE GENOMIC DNA]</scope>
    <source>
        <strain evidence="8">cv. DUN x IM62</strain>
    </source>
</reference>
<evidence type="ECO:0000256" key="1">
    <source>
        <dbReference type="ARBA" id="ARBA00004613"/>
    </source>
</evidence>
<dbReference type="GO" id="GO:0005576">
    <property type="term" value="C:extracellular region"/>
    <property type="evidence" value="ECO:0007669"/>
    <property type="project" value="UniProtKB-SubCell"/>
</dbReference>
<dbReference type="Proteomes" id="UP000030748">
    <property type="component" value="Unassembled WGS sequence"/>
</dbReference>
<evidence type="ECO:0000256" key="6">
    <source>
        <dbReference type="RuleBase" id="RU367044"/>
    </source>
</evidence>
<evidence type="ECO:0000313" key="8">
    <source>
        <dbReference type="Proteomes" id="UP000030748"/>
    </source>
</evidence>
<comment type="similarity">
    <text evidence="2 6">Belongs to the plant self-incompatibility (S1) protein family.</text>
</comment>
<evidence type="ECO:0000313" key="7">
    <source>
        <dbReference type="EMBL" id="EYU31414.1"/>
    </source>
</evidence>
<evidence type="ECO:0000256" key="2">
    <source>
        <dbReference type="ARBA" id="ARBA00005581"/>
    </source>
</evidence>
<dbReference type="Pfam" id="PF05938">
    <property type="entry name" value="Self-incomp_S1"/>
    <property type="match status" value="1"/>
</dbReference>
<keyword evidence="4 6" id="KW-0964">Secreted</keyword>
<dbReference type="AlphaFoldDB" id="A0A022QUZ9"/>
<gene>
    <name evidence="7" type="ORF">MIMGU_mgv1a020336mg</name>
</gene>
<dbReference type="PANTHER" id="PTHR31232:SF156">
    <property type="entry name" value="PLANT SELF-INCOMPATIBILITY PROTEIN S1 FAMILY-RELATED"/>
    <property type="match status" value="1"/>
</dbReference>
<dbReference type="PANTHER" id="PTHR31232">
    <property type="match status" value="1"/>
</dbReference>
<dbReference type="GO" id="GO:0060320">
    <property type="term" value="P:rejection of self pollen"/>
    <property type="evidence" value="ECO:0007669"/>
    <property type="project" value="UniProtKB-KW"/>
</dbReference>
<proteinExistence type="inferred from homology"/>
<feature type="non-terminal residue" evidence="7">
    <location>
        <position position="1"/>
    </location>
</feature>
<organism evidence="7 8">
    <name type="scientific">Erythranthe guttata</name>
    <name type="common">Yellow monkey flower</name>
    <name type="synonym">Mimulus guttatus</name>
    <dbReference type="NCBI Taxonomy" id="4155"/>
    <lineage>
        <taxon>Eukaryota</taxon>
        <taxon>Viridiplantae</taxon>
        <taxon>Streptophyta</taxon>
        <taxon>Embryophyta</taxon>
        <taxon>Tracheophyta</taxon>
        <taxon>Spermatophyta</taxon>
        <taxon>Magnoliopsida</taxon>
        <taxon>eudicotyledons</taxon>
        <taxon>Gunneridae</taxon>
        <taxon>Pentapetalae</taxon>
        <taxon>asterids</taxon>
        <taxon>lamiids</taxon>
        <taxon>Lamiales</taxon>
        <taxon>Phrymaceae</taxon>
        <taxon>Erythranthe</taxon>
    </lineage>
</organism>
<sequence>ISPLRNHDIFIYNDLLNMSPVLSFHCASKNDDFGNKTLHQFQHFSWSFRTNIWSTTLYFCRFQWGSKHKGFDAFDAERSKTLHTYNYVARGDGFYVSNDETNYEVNLALMYPWE</sequence>
<keyword evidence="8" id="KW-1185">Reference proteome</keyword>
<evidence type="ECO:0000256" key="5">
    <source>
        <dbReference type="ARBA" id="ARBA00022729"/>
    </source>
</evidence>
<evidence type="ECO:0000256" key="3">
    <source>
        <dbReference type="ARBA" id="ARBA00022471"/>
    </source>
</evidence>
<comment type="subcellular location">
    <subcellularLocation>
        <location evidence="1 6">Secreted</location>
    </subcellularLocation>
</comment>